<feature type="domain" description="MHYT" evidence="3">
    <location>
        <begin position="12"/>
        <end position="199"/>
    </location>
</feature>
<evidence type="ECO:0000313" key="4">
    <source>
        <dbReference type="EMBL" id="GAA2722441.1"/>
    </source>
</evidence>
<feature type="transmembrane region" description="Helical" evidence="1">
    <location>
        <begin position="212"/>
        <end position="233"/>
    </location>
</feature>
<dbReference type="Proteomes" id="UP001501842">
    <property type="component" value="Unassembled WGS sequence"/>
</dbReference>
<name>A0ABN3U1P0_9ACTN</name>
<protein>
    <submittedName>
        <fullName evidence="4">MHYT domain-containing protein</fullName>
    </submittedName>
</protein>
<evidence type="ECO:0000313" key="5">
    <source>
        <dbReference type="Proteomes" id="UP001501842"/>
    </source>
</evidence>
<dbReference type="EMBL" id="BAAATZ010000006">
    <property type="protein sequence ID" value="GAA2722441.1"/>
    <property type="molecule type" value="Genomic_DNA"/>
</dbReference>
<comment type="caution">
    <text evidence="4">The sequence shown here is derived from an EMBL/GenBank/DDBJ whole genome shotgun (WGS) entry which is preliminary data.</text>
</comment>
<proteinExistence type="predicted"/>
<keyword evidence="1" id="KW-1133">Transmembrane helix</keyword>
<accession>A0ABN3U1P0</accession>
<feature type="transmembrane region" description="Helical" evidence="1">
    <location>
        <begin position="144"/>
        <end position="165"/>
    </location>
</feature>
<dbReference type="RefSeq" id="WP_344449492.1">
    <property type="nucleotide sequence ID" value="NZ_BAAATZ010000006.1"/>
</dbReference>
<dbReference type="Pfam" id="PF03707">
    <property type="entry name" value="MHYT"/>
    <property type="match status" value="2"/>
</dbReference>
<dbReference type="PANTHER" id="PTHR35152">
    <property type="entry name" value="DOMAIN SIGNALLING PROTEIN, PUTATIVE (AFU_ORTHOLOGUE AFUA_5G11310)-RELATED"/>
    <property type="match status" value="1"/>
</dbReference>
<feature type="transmembrane region" description="Helical" evidence="1">
    <location>
        <begin position="172"/>
        <end position="192"/>
    </location>
</feature>
<feature type="transmembrane region" description="Helical" evidence="1">
    <location>
        <begin position="18"/>
        <end position="36"/>
    </location>
</feature>
<gene>
    <name evidence="4" type="ORF">GCM10010439_15170</name>
</gene>
<dbReference type="PANTHER" id="PTHR35152:SF1">
    <property type="entry name" value="DOMAIN SIGNALLING PROTEIN, PUTATIVE (AFU_ORTHOLOGUE AFUA_5G11310)-RELATED"/>
    <property type="match status" value="1"/>
</dbReference>
<feature type="transmembrane region" description="Helical" evidence="1">
    <location>
        <begin position="89"/>
        <end position="110"/>
    </location>
</feature>
<feature type="transmembrane region" description="Helical" evidence="1">
    <location>
        <begin position="117"/>
        <end position="138"/>
    </location>
</feature>
<evidence type="ECO:0000256" key="1">
    <source>
        <dbReference type="PROSITE-ProRule" id="PRU00244"/>
    </source>
</evidence>
<dbReference type="InterPro" id="IPR005330">
    <property type="entry name" value="MHYT_dom"/>
</dbReference>
<reference evidence="4 5" key="1">
    <citation type="journal article" date="2019" name="Int. J. Syst. Evol. Microbiol.">
        <title>The Global Catalogue of Microorganisms (GCM) 10K type strain sequencing project: providing services to taxonomists for standard genome sequencing and annotation.</title>
        <authorList>
            <consortium name="The Broad Institute Genomics Platform"/>
            <consortium name="The Broad Institute Genome Sequencing Center for Infectious Disease"/>
            <person name="Wu L."/>
            <person name="Ma J."/>
        </authorList>
    </citation>
    <scope>NUCLEOTIDE SEQUENCE [LARGE SCALE GENOMIC DNA]</scope>
    <source>
        <strain evidence="4 5">JCM 8201</strain>
    </source>
</reference>
<sequence length="265" mass="27116">MPPEFEVHHFTYGPLTPLLAYGLSVVGSLLGLHFTAQARATADRGERIWWLVGGSVALGGTAIWVMHFVGMLGFSVSGADLAYEVPLTLFSVLLSIGFVGAGLFLVGFGLPVTVGGPVAGIGVVAMHYTGMAAMNLGAETSYDLTIVALSVVIAVVAATAALFFAVKVKGRLSTLGAALVMGVAVSGMHYTGMFALDVHSLSDGQVEGSDPVQLLVPLTGAVSVVTAILCGFVGGSGGSADRAGSAKDAGREPIPPTDQPFHRDW</sequence>
<keyword evidence="5" id="KW-1185">Reference proteome</keyword>
<evidence type="ECO:0000256" key="2">
    <source>
        <dbReference type="SAM" id="MobiDB-lite"/>
    </source>
</evidence>
<evidence type="ECO:0000259" key="3">
    <source>
        <dbReference type="PROSITE" id="PS50924"/>
    </source>
</evidence>
<feature type="region of interest" description="Disordered" evidence="2">
    <location>
        <begin position="242"/>
        <end position="265"/>
    </location>
</feature>
<dbReference type="PROSITE" id="PS50924">
    <property type="entry name" value="MHYT"/>
    <property type="match status" value="1"/>
</dbReference>
<keyword evidence="1" id="KW-0812">Transmembrane</keyword>
<keyword evidence="1" id="KW-0472">Membrane</keyword>
<feature type="transmembrane region" description="Helical" evidence="1">
    <location>
        <begin position="48"/>
        <end position="69"/>
    </location>
</feature>
<organism evidence="4 5">
    <name type="scientific">Actinocorallia aurantiaca</name>
    <dbReference type="NCBI Taxonomy" id="46204"/>
    <lineage>
        <taxon>Bacteria</taxon>
        <taxon>Bacillati</taxon>
        <taxon>Actinomycetota</taxon>
        <taxon>Actinomycetes</taxon>
        <taxon>Streptosporangiales</taxon>
        <taxon>Thermomonosporaceae</taxon>
        <taxon>Actinocorallia</taxon>
    </lineage>
</organism>